<dbReference type="Proteomes" id="UP000634136">
    <property type="component" value="Unassembled WGS sequence"/>
</dbReference>
<comment type="caution">
    <text evidence="1">The sequence shown here is derived from an EMBL/GenBank/DDBJ whole genome shotgun (WGS) entry which is preliminary data.</text>
</comment>
<keyword evidence="2" id="KW-1185">Reference proteome</keyword>
<gene>
    <name evidence="1" type="ORF">G2W53_018755</name>
</gene>
<name>A0A834TVX2_9FABA</name>
<evidence type="ECO:0000313" key="2">
    <source>
        <dbReference type="Proteomes" id="UP000634136"/>
    </source>
</evidence>
<dbReference type="SUPFAM" id="SSF56219">
    <property type="entry name" value="DNase I-like"/>
    <property type="match status" value="1"/>
</dbReference>
<protein>
    <recommendedName>
        <fullName evidence="3">Endonuclease/exonuclease/phosphatase domain-containing protein</fullName>
    </recommendedName>
</protein>
<evidence type="ECO:0000313" key="1">
    <source>
        <dbReference type="EMBL" id="KAF7827591.1"/>
    </source>
</evidence>
<sequence>MAEAPNIVCFALSEEAFTEDYYGSSNIGFHVLTPSANSFMDIEVNVFHVSSRTSANSIYHVRFHSFPREENPLFFPSIDAGEVGFNALVWNVRGLRMGNSSNILRDLVSSWNLSIVVLTETRVLGDATSRNLIGSFGLDYWRAYNGLGRRGSVGVQRSRKRKRFAFFSFHRGELRPVGDGVVIGWSKLGGRPMVDKIICKWRKTIVLGKEEAHDLGEGKERLERECVVDLMVPREGLIPSYGTLVHD</sequence>
<proteinExistence type="predicted"/>
<evidence type="ECO:0008006" key="3">
    <source>
        <dbReference type="Google" id="ProtNLM"/>
    </source>
</evidence>
<reference evidence="1" key="1">
    <citation type="submission" date="2020-09" db="EMBL/GenBank/DDBJ databases">
        <title>Genome-Enabled Discovery of Anthraquinone Biosynthesis in Senna tora.</title>
        <authorList>
            <person name="Kang S.-H."/>
            <person name="Pandey R.P."/>
            <person name="Lee C.-M."/>
            <person name="Sim J.-S."/>
            <person name="Jeong J.-T."/>
            <person name="Choi B.-S."/>
            <person name="Jung M."/>
            <person name="Ginzburg D."/>
            <person name="Zhao K."/>
            <person name="Won S.Y."/>
            <person name="Oh T.-J."/>
            <person name="Yu Y."/>
            <person name="Kim N.-H."/>
            <person name="Lee O.R."/>
            <person name="Lee T.-H."/>
            <person name="Bashyal P."/>
            <person name="Kim T.-S."/>
            <person name="Lee W.-H."/>
            <person name="Kawkins C."/>
            <person name="Kim C.-K."/>
            <person name="Kim J.S."/>
            <person name="Ahn B.O."/>
            <person name="Rhee S.Y."/>
            <person name="Sohng J.K."/>
        </authorList>
    </citation>
    <scope>NUCLEOTIDE SEQUENCE</scope>
    <source>
        <tissue evidence="1">Leaf</tissue>
    </source>
</reference>
<dbReference type="AlphaFoldDB" id="A0A834TVX2"/>
<organism evidence="1 2">
    <name type="scientific">Senna tora</name>
    <dbReference type="NCBI Taxonomy" id="362788"/>
    <lineage>
        <taxon>Eukaryota</taxon>
        <taxon>Viridiplantae</taxon>
        <taxon>Streptophyta</taxon>
        <taxon>Embryophyta</taxon>
        <taxon>Tracheophyta</taxon>
        <taxon>Spermatophyta</taxon>
        <taxon>Magnoliopsida</taxon>
        <taxon>eudicotyledons</taxon>
        <taxon>Gunneridae</taxon>
        <taxon>Pentapetalae</taxon>
        <taxon>rosids</taxon>
        <taxon>fabids</taxon>
        <taxon>Fabales</taxon>
        <taxon>Fabaceae</taxon>
        <taxon>Caesalpinioideae</taxon>
        <taxon>Cassia clade</taxon>
        <taxon>Senna</taxon>
    </lineage>
</organism>
<accession>A0A834TVX2</accession>
<dbReference type="InterPro" id="IPR036691">
    <property type="entry name" value="Endo/exonu/phosph_ase_sf"/>
</dbReference>
<dbReference type="EMBL" id="JAAIUW010000006">
    <property type="protein sequence ID" value="KAF7827591.1"/>
    <property type="molecule type" value="Genomic_DNA"/>
</dbReference>